<organism evidence="2 3">
    <name type="scientific">Nonomuraea salmonea</name>
    <dbReference type="NCBI Taxonomy" id="46181"/>
    <lineage>
        <taxon>Bacteria</taxon>
        <taxon>Bacillati</taxon>
        <taxon>Actinomycetota</taxon>
        <taxon>Actinomycetes</taxon>
        <taxon>Streptosporangiales</taxon>
        <taxon>Streptosporangiaceae</taxon>
        <taxon>Nonomuraea</taxon>
    </lineage>
</organism>
<dbReference type="Pfam" id="PF13472">
    <property type="entry name" value="Lipase_GDSL_2"/>
    <property type="match status" value="1"/>
</dbReference>
<proteinExistence type="predicted"/>
<dbReference type="PANTHER" id="PTHR30383:SF5">
    <property type="entry name" value="SGNH HYDROLASE-TYPE ESTERASE DOMAIN-CONTAINING PROTEIN"/>
    <property type="match status" value="1"/>
</dbReference>
<evidence type="ECO:0000259" key="1">
    <source>
        <dbReference type="Pfam" id="PF13472"/>
    </source>
</evidence>
<comment type="caution">
    <text evidence="2">The sequence shown here is derived from an EMBL/GenBank/DDBJ whole genome shotgun (WGS) entry which is preliminary data.</text>
</comment>
<dbReference type="PANTHER" id="PTHR30383">
    <property type="entry name" value="THIOESTERASE 1/PROTEASE 1/LYSOPHOSPHOLIPASE L1"/>
    <property type="match status" value="1"/>
</dbReference>
<dbReference type="EMBL" id="JBHMCF010000040">
    <property type="protein sequence ID" value="MFB9475010.1"/>
    <property type="molecule type" value="Genomic_DNA"/>
</dbReference>
<keyword evidence="2" id="KW-0378">Hydrolase</keyword>
<dbReference type="InterPro" id="IPR051532">
    <property type="entry name" value="Ester_Hydrolysis_Enzymes"/>
</dbReference>
<gene>
    <name evidence="2" type="ORF">ACFFR3_36435</name>
</gene>
<dbReference type="RefSeq" id="WP_379484610.1">
    <property type="nucleotide sequence ID" value="NZ_JBHMCF010000040.1"/>
</dbReference>
<name>A0ABV5NXF6_9ACTN</name>
<reference evidence="2 3" key="1">
    <citation type="submission" date="2024-09" db="EMBL/GenBank/DDBJ databases">
        <authorList>
            <person name="Sun Q."/>
            <person name="Mori K."/>
        </authorList>
    </citation>
    <scope>NUCLEOTIDE SEQUENCE [LARGE SCALE GENOMIC DNA]</scope>
    <source>
        <strain evidence="2 3">JCM 3324</strain>
    </source>
</reference>
<dbReference type="GO" id="GO:0016787">
    <property type="term" value="F:hydrolase activity"/>
    <property type="evidence" value="ECO:0007669"/>
    <property type="project" value="UniProtKB-KW"/>
</dbReference>
<keyword evidence="3" id="KW-1185">Reference proteome</keyword>
<accession>A0ABV5NXF6</accession>
<dbReference type="SUPFAM" id="SSF52266">
    <property type="entry name" value="SGNH hydrolase"/>
    <property type="match status" value="1"/>
</dbReference>
<sequence>MTITLSTLLVFVLGTAGVVGWLTFLRAPDNAPSAACGAEPTRPRLVAAGASMTQGSLGADWVGAVRARHPAYEVVNAGVNGNKVADLLARVETDVVACRPAAVTLLIGTNDVRDDVPPDRYRADLRTVVERVKTTGARVALMSLPPLGEDLDAGPNLRLPAYNAAVKEVAAVTGAAYLPLYERMAGTLRQAGPRTPYAFSFPLALTVAAQHHLLRRTWDEIAASGGRMLLVDHIHLTDRAASMVTDLTSAWLTGKP</sequence>
<protein>
    <submittedName>
        <fullName evidence="2">SGNH/GDSL hydrolase family protein</fullName>
    </submittedName>
</protein>
<evidence type="ECO:0000313" key="3">
    <source>
        <dbReference type="Proteomes" id="UP001589568"/>
    </source>
</evidence>
<dbReference type="Gene3D" id="3.40.50.1110">
    <property type="entry name" value="SGNH hydrolase"/>
    <property type="match status" value="1"/>
</dbReference>
<dbReference type="InterPro" id="IPR036514">
    <property type="entry name" value="SGNH_hydro_sf"/>
</dbReference>
<feature type="domain" description="SGNH hydrolase-type esterase" evidence="1">
    <location>
        <begin position="49"/>
        <end position="187"/>
    </location>
</feature>
<evidence type="ECO:0000313" key="2">
    <source>
        <dbReference type="EMBL" id="MFB9475010.1"/>
    </source>
</evidence>
<dbReference type="Proteomes" id="UP001589568">
    <property type="component" value="Unassembled WGS sequence"/>
</dbReference>
<dbReference type="InterPro" id="IPR013830">
    <property type="entry name" value="SGNH_hydro"/>
</dbReference>